<feature type="transmembrane region" description="Helical" evidence="1">
    <location>
        <begin position="49"/>
        <end position="71"/>
    </location>
</feature>
<name>A0A124DXJ4_PAEAM</name>
<reference evidence="2 3" key="1">
    <citation type="journal article" date="2016" name="Genome Announc.">
        <title>Draft Genome Sequence of Paenibacillus amylolyticus Heshi-A3, Isolated from Fermented Rice Bran in a Japanese Fermented Seafood Dish.</title>
        <authorList>
            <person name="Akuzawa S."/>
            <person name="Nagaoka J."/>
            <person name="Kanekatsu M."/>
            <person name="Kubota E."/>
            <person name="Ohtake R."/>
            <person name="Suzuki T."/>
            <person name="Kanesaki Y."/>
        </authorList>
    </citation>
    <scope>NUCLEOTIDE SEQUENCE [LARGE SCALE GENOMIC DNA]</scope>
    <source>
        <strain evidence="2 3">Heshi-A3</strain>
    </source>
</reference>
<dbReference type="Pfam" id="PF10694">
    <property type="entry name" value="DUF2500"/>
    <property type="match status" value="1"/>
</dbReference>
<keyword evidence="1" id="KW-0812">Transmembrane</keyword>
<keyword evidence="1" id="KW-1133">Transmembrane helix</keyword>
<organism evidence="2 3">
    <name type="scientific">Paenibacillus amylolyticus</name>
    <dbReference type="NCBI Taxonomy" id="1451"/>
    <lineage>
        <taxon>Bacteria</taxon>
        <taxon>Bacillati</taxon>
        <taxon>Bacillota</taxon>
        <taxon>Bacilli</taxon>
        <taxon>Bacillales</taxon>
        <taxon>Paenibacillaceae</taxon>
        <taxon>Paenibacillus</taxon>
    </lineage>
</organism>
<keyword evidence="1" id="KW-0472">Membrane</keyword>
<dbReference type="EMBL" id="BCNV01000001">
    <property type="protein sequence ID" value="GAS81259.1"/>
    <property type="molecule type" value="Genomic_DNA"/>
</dbReference>
<sequence>MALTSVSSSIGRLSVDGFGVFDDMNGVPGFEGNQGGFFSGFNEFAAMNAFASIFIGTIFLIIAGVIVFVIISGLRSGASNNAAALLTLHSTVVAKRTEVLGGSGDSSATTRYYATFEFDNGERTELIVGGNHYGMMAENDRGMLTYQGTRFKHFERDVQPQSGVSKGQFYT</sequence>
<evidence type="ECO:0000256" key="1">
    <source>
        <dbReference type="SAM" id="Phobius"/>
    </source>
</evidence>
<proteinExistence type="predicted"/>
<dbReference type="InterPro" id="IPR019635">
    <property type="entry name" value="DUF2500"/>
</dbReference>
<dbReference type="Gene3D" id="2.40.50.660">
    <property type="match status" value="1"/>
</dbReference>
<evidence type="ECO:0000313" key="2">
    <source>
        <dbReference type="EMBL" id="GAS81259.1"/>
    </source>
</evidence>
<accession>A0A124DXJ4</accession>
<dbReference type="Proteomes" id="UP000069697">
    <property type="component" value="Unassembled WGS sequence"/>
</dbReference>
<protein>
    <recommendedName>
        <fullName evidence="4">DUF2500 domain-containing protein</fullName>
    </recommendedName>
</protein>
<evidence type="ECO:0000313" key="3">
    <source>
        <dbReference type="Proteomes" id="UP000069697"/>
    </source>
</evidence>
<comment type="caution">
    <text evidence="2">The sequence shown here is derived from an EMBL/GenBank/DDBJ whole genome shotgun (WGS) entry which is preliminary data.</text>
</comment>
<gene>
    <name evidence="2" type="ORF">PAHA3_1333</name>
</gene>
<dbReference type="AlphaFoldDB" id="A0A124DXJ4"/>
<reference evidence="3" key="2">
    <citation type="submission" date="2016-01" db="EMBL/GenBank/DDBJ databases">
        <title>Draft Genome Sequence of Paenibacillus amylolyticus Heshi-A3 that Was Isolated from Fermented Rice Bran with Aging Salted Mackerel, Which Was Named Heshiko as Traditional Fermented Seafood in Japan.</title>
        <authorList>
            <person name="Akuzawa S."/>
            <person name="Nakagawa J."/>
            <person name="Kanekatsu T."/>
            <person name="Kubota E."/>
            <person name="Ohtake R."/>
            <person name="Suzuki T."/>
            <person name="Kanesaki Y."/>
        </authorList>
    </citation>
    <scope>NUCLEOTIDE SEQUENCE [LARGE SCALE GENOMIC DNA]</scope>
    <source>
        <strain evidence="3">Heshi-A3</strain>
    </source>
</reference>
<evidence type="ECO:0008006" key="4">
    <source>
        <dbReference type="Google" id="ProtNLM"/>
    </source>
</evidence>